<keyword evidence="2" id="KW-1185">Reference proteome</keyword>
<organism evidence="1 2">
    <name type="scientific">Anaerofustis stercorihominis DSM 17244</name>
    <dbReference type="NCBI Taxonomy" id="445971"/>
    <lineage>
        <taxon>Bacteria</taxon>
        <taxon>Bacillati</taxon>
        <taxon>Bacillota</taxon>
        <taxon>Clostridia</taxon>
        <taxon>Eubacteriales</taxon>
        <taxon>Eubacteriaceae</taxon>
        <taxon>Anaerofustis</taxon>
    </lineage>
</organism>
<evidence type="ECO:0000313" key="1">
    <source>
        <dbReference type="EMBL" id="EDS72501.1"/>
    </source>
</evidence>
<protein>
    <submittedName>
        <fullName evidence="1">Uncharacterized protein</fullName>
    </submittedName>
</protein>
<reference evidence="1" key="1">
    <citation type="submission" date="2008-01" db="EMBL/GenBank/DDBJ databases">
        <authorList>
            <person name="Fulton L."/>
            <person name="Clifton S."/>
            <person name="Fulton B."/>
            <person name="Xu J."/>
            <person name="Minx P."/>
            <person name="Pepin K.H."/>
            <person name="Johnson M."/>
            <person name="Thiruvilangam P."/>
            <person name="Bhonagiri V."/>
            <person name="Nash W.E."/>
            <person name="Mardis E.R."/>
            <person name="Wilson R.K."/>
        </authorList>
    </citation>
    <scope>NUCLEOTIDE SEQUENCE [LARGE SCALE GENOMIC DNA]</scope>
    <source>
        <strain evidence="1">DSM 17244</strain>
    </source>
</reference>
<name>B1CAM8_9FIRM</name>
<comment type="caution">
    <text evidence="1">The sequence shown here is derived from an EMBL/GenBank/DDBJ whole genome shotgun (WGS) entry which is preliminary data.</text>
</comment>
<evidence type="ECO:0000313" key="2">
    <source>
        <dbReference type="Proteomes" id="UP000005178"/>
    </source>
</evidence>
<dbReference type="Proteomes" id="UP000005178">
    <property type="component" value="Unassembled WGS sequence"/>
</dbReference>
<accession>B1CAM8</accession>
<sequence>MLFFFKIKKNEKISAQASEAEAVAKRYAKPTFANHFCGILFSSE</sequence>
<proteinExistence type="predicted"/>
<dbReference type="HOGENOM" id="CLU_3211692_0_0_9"/>
<dbReference type="EMBL" id="ABIL02000006">
    <property type="protein sequence ID" value="EDS72501.1"/>
    <property type="molecule type" value="Genomic_DNA"/>
</dbReference>
<reference evidence="1" key="2">
    <citation type="submission" date="2013-08" db="EMBL/GenBank/DDBJ databases">
        <title>Draft genome sequence of Anaerofustis stercorihominis (DSM 17244).</title>
        <authorList>
            <person name="Sudarsanam P."/>
            <person name="Ley R."/>
            <person name="Guruge J."/>
            <person name="Turnbaugh P.J."/>
            <person name="Mahowald M."/>
            <person name="Liep D."/>
            <person name="Gordon J."/>
        </authorList>
    </citation>
    <scope>NUCLEOTIDE SEQUENCE</scope>
    <source>
        <strain evidence="1">DSM 17244</strain>
    </source>
</reference>
<gene>
    <name evidence="1" type="ORF">ANASTE_02223</name>
</gene>
<dbReference type="AlphaFoldDB" id="B1CAM8"/>